<name>A0AAD5CZ03_AMBAR</name>
<comment type="caution">
    <text evidence="10">The sequence shown here is derived from an EMBL/GenBank/DDBJ whole genome shotgun (WGS) entry which is preliminary data.</text>
</comment>
<evidence type="ECO:0000259" key="9">
    <source>
        <dbReference type="PROSITE" id="PS50011"/>
    </source>
</evidence>
<keyword evidence="5" id="KW-0067">ATP-binding</keyword>
<dbReference type="GO" id="GO:0005886">
    <property type="term" value="C:plasma membrane"/>
    <property type="evidence" value="ECO:0007669"/>
    <property type="project" value="UniProtKB-SubCell"/>
</dbReference>
<feature type="domain" description="Protein kinase" evidence="9">
    <location>
        <begin position="49"/>
        <end position="278"/>
    </location>
</feature>
<dbReference type="PANTHER" id="PTHR47985">
    <property type="entry name" value="OS07G0668900 PROTEIN"/>
    <property type="match status" value="1"/>
</dbReference>
<evidence type="ECO:0000256" key="2">
    <source>
        <dbReference type="ARBA" id="ARBA00022527"/>
    </source>
</evidence>
<dbReference type="GO" id="GO:0005524">
    <property type="term" value="F:ATP binding"/>
    <property type="evidence" value="ECO:0007669"/>
    <property type="project" value="UniProtKB-KW"/>
</dbReference>
<evidence type="ECO:0000313" key="10">
    <source>
        <dbReference type="EMBL" id="KAI7750976.1"/>
    </source>
</evidence>
<keyword evidence="3" id="KW-0808">Transferase</keyword>
<reference evidence="10" key="1">
    <citation type="submission" date="2022-06" db="EMBL/GenBank/DDBJ databases">
        <title>Uncovering the hologenomic basis of an extraordinary plant invasion.</title>
        <authorList>
            <person name="Bieker V.C."/>
            <person name="Martin M.D."/>
            <person name="Gilbert T."/>
            <person name="Hodgins K."/>
            <person name="Battlay P."/>
            <person name="Petersen B."/>
            <person name="Wilson J."/>
        </authorList>
    </citation>
    <scope>NUCLEOTIDE SEQUENCE</scope>
    <source>
        <strain evidence="10">AA19_3_7</strain>
        <tissue evidence="10">Leaf</tissue>
    </source>
</reference>
<gene>
    <name evidence="10" type="ORF">M8C21_011824</name>
</gene>
<accession>A0AAD5CZ03</accession>
<dbReference type="Proteomes" id="UP001206925">
    <property type="component" value="Unassembled WGS sequence"/>
</dbReference>
<dbReference type="InterPro" id="IPR000719">
    <property type="entry name" value="Prot_kinase_dom"/>
</dbReference>
<evidence type="ECO:0000313" key="11">
    <source>
        <dbReference type="Proteomes" id="UP001206925"/>
    </source>
</evidence>
<dbReference type="EMBL" id="JAMZMK010006030">
    <property type="protein sequence ID" value="KAI7750976.1"/>
    <property type="molecule type" value="Genomic_DNA"/>
</dbReference>
<dbReference type="InterPro" id="IPR011009">
    <property type="entry name" value="Kinase-like_dom_sf"/>
</dbReference>
<evidence type="ECO:0000256" key="1">
    <source>
        <dbReference type="ARBA" id="ARBA00004193"/>
    </source>
</evidence>
<feature type="region of interest" description="Disordered" evidence="8">
    <location>
        <begin position="1"/>
        <end position="25"/>
    </location>
</feature>
<keyword evidence="4" id="KW-0547">Nucleotide-binding</keyword>
<dbReference type="InterPro" id="IPR001245">
    <property type="entry name" value="Ser-Thr/Tyr_kinase_cat_dom"/>
</dbReference>
<evidence type="ECO:0000256" key="3">
    <source>
        <dbReference type="ARBA" id="ARBA00022679"/>
    </source>
</evidence>
<evidence type="ECO:0000256" key="4">
    <source>
        <dbReference type="ARBA" id="ARBA00022741"/>
    </source>
</evidence>
<feature type="compositionally biased region" description="Polar residues" evidence="8">
    <location>
        <begin position="1"/>
        <end position="24"/>
    </location>
</feature>
<dbReference type="AlphaFoldDB" id="A0AAD5CZ03"/>
<dbReference type="Gene3D" id="3.30.200.20">
    <property type="entry name" value="Phosphorylase Kinase, domain 1"/>
    <property type="match status" value="1"/>
</dbReference>
<dbReference type="SUPFAM" id="SSF56112">
    <property type="entry name" value="Protein kinase-like (PK-like)"/>
    <property type="match status" value="1"/>
</dbReference>
<organism evidence="10 11">
    <name type="scientific">Ambrosia artemisiifolia</name>
    <name type="common">Common ragweed</name>
    <dbReference type="NCBI Taxonomy" id="4212"/>
    <lineage>
        <taxon>Eukaryota</taxon>
        <taxon>Viridiplantae</taxon>
        <taxon>Streptophyta</taxon>
        <taxon>Embryophyta</taxon>
        <taxon>Tracheophyta</taxon>
        <taxon>Spermatophyta</taxon>
        <taxon>Magnoliopsida</taxon>
        <taxon>eudicotyledons</taxon>
        <taxon>Gunneridae</taxon>
        <taxon>Pentapetalae</taxon>
        <taxon>asterids</taxon>
        <taxon>campanulids</taxon>
        <taxon>Asterales</taxon>
        <taxon>Asteraceae</taxon>
        <taxon>Asteroideae</taxon>
        <taxon>Heliantheae alliance</taxon>
        <taxon>Heliantheae</taxon>
        <taxon>Ambrosia</taxon>
    </lineage>
</organism>
<evidence type="ECO:0000256" key="5">
    <source>
        <dbReference type="ARBA" id="ARBA00022840"/>
    </source>
</evidence>
<keyword evidence="11" id="KW-1185">Reference proteome</keyword>
<keyword evidence="6" id="KW-0472">Membrane</keyword>
<keyword evidence="7" id="KW-0449">Lipoprotein</keyword>
<protein>
    <recommendedName>
        <fullName evidence="9">Protein kinase domain-containing protein</fullName>
    </recommendedName>
</protein>
<dbReference type="Gene3D" id="1.10.510.10">
    <property type="entry name" value="Transferase(Phosphotransferase) domain 1"/>
    <property type="match status" value="1"/>
</dbReference>
<comment type="subcellular location">
    <subcellularLocation>
        <location evidence="1">Cell membrane</location>
        <topology evidence="1">Lipid-anchor</topology>
    </subcellularLocation>
</comment>
<sequence length="278" mass="31324">MDSSSVPGSQSNKPNQTNVATDTNEITEVEDNPARNYNFREMAMATKNFRRECLLGESRIGKVYKGTLHGTGQVVAVKQLDRHGTKANKEFLAEVMMLSRIRHRNLVQLIGYCADGDQRILVYEYMEKGSLINHLHEIPPERKPLDWITRMKIASGAAEALEYLHEKTNPPILYRTFTSTNILLDGNLEPKLTDYGLVRLEIDAGNTVQQHMVSTVGCAPEYEHNGELTPKSDVYSFGVVLLELITGRKALDTTLPVDEQNLTKWVMLNGLFIFLKLS</sequence>
<evidence type="ECO:0000256" key="7">
    <source>
        <dbReference type="ARBA" id="ARBA00023288"/>
    </source>
</evidence>
<evidence type="ECO:0000256" key="6">
    <source>
        <dbReference type="ARBA" id="ARBA00023136"/>
    </source>
</evidence>
<proteinExistence type="predicted"/>
<keyword evidence="2" id="KW-0723">Serine/threonine-protein kinase</keyword>
<dbReference type="PROSITE" id="PS50011">
    <property type="entry name" value="PROTEIN_KINASE_DOM"/>
    <property type="match status" value="1"/>
</dbReference>
<dbReference type="Pfam" id="PF07714">
    <property type="entry name" value="PK_Tyr_Ser-Thr"/>
    <property type="match status" value="1"/>
</dbReference>
<dbReference type="FunFam" id="3.30.200.20:FF:000178">
    <property type="entry name" value="serine/threonine-protein kinase PBS1-like"/>
    <property type="match status" value="1"/>
</dbReference>
<dbReference type="GO" id="GO:0004674">
    <property type="term" value="F:protein serine/threonine kinase activity"/>
    <property type="evidence" value="ECO:0007669"/>
    <property type="project" value="UniProtKB-KW"/>
</dbReference>
<dbReference type="PANTHER" id="PTHR47985:SF17">
    <property type="entry name" value="SERINE_THREONINE-PROTEIN KINASE CDL1-LIKE"/>
    <property type="match status" value="1"/>
</dbReference>
<evidence type="ECO:0000256" key="8">
    <source>
        <dbReference type="SAM" id="MobiDB-lite"/>
    </source>
</evidence>
<keyword evidence="2" id="KW-0418">Kinase</keyword>